<dbReference type="EMBL" id="KZ819763">
    <property type="protein sequence ID" value="PWN52680.1"/>
    <property type="molecule type" value="Genomic_DNA"/>
</dbReference>
<evidence type="ECO:0000313" key="2">
    <source>
        <dbReference type="Proteomes" id="UP000245626"/>
    </source>
</evidence>
<protein>
    <submittedName>
        <fullName evidence="1">Uncharacterized protein</fullName>
    </submittedName>
</protein>
<gene>
    <name evidence="1" type="ORF">IE53DRAFT_384863</name>
</gene>
<accession>A0ACD0P3U0</accession>
<evidence type="ECO:0000313" key="1">
    <source>
        <dbReference type="EMBL" id="PWN52680.1"/>
    </source>
</evidence>
<sequence>MIAEVLATLAGHPSSLLLPLSSNQDPSSSSTLGPLHPGEVHILRSLANLARRYTRIKQFATSQLEIARRAALIRSNRYSSYSVNKRRPTTKSTPTRHLAPLCSTLLTILRAYQDLVLEVERAILSSDSELVGSGGFVSLSIIRSKFQEWETPLMALDNLVTELIQGPAGREKVGGREEGDEAGGETTAFTVASEDWTGGLLIDLLARNATTGVRSVSDCMGSLRDSVEESWSTGLVSWMCYGQASRDGFTKGYHHGPLAGGSAGDRDDLVEWVEWGKEDVEQRSRDHAHYHDRLDDDGLEMGGDWRFRPNSLPSSIPPSTRDSILYVGKALNKVRASSSSSSASSRNPDGSRQVTLPESMTLQHAQILDHPSSRPSSNPTSFSLAVKRIREDVSEWLFRNVLTTESVLGSIETMGDYFLHRNGAFCLSLLSEVEALRRRKLLTSRTPLGAMIRSSDLDLALHRASVGNQAEEDPNLENLKFVIGRRKGGGKGDRLSSKGRRWGGGGRGDVDKDHDDDDDPVRFDDLMTGFPVQLGYTAQFPLDLFLSRSELETYSELFSYLMAIRRTQSKVLETWVSISKSQRTRRKFTVTGEGGVDKREEDDRTKLLRLTWGLNRNMLWFLDTLLGHFQTDVIDVEFRGLISQLISDGGGDEVPQRDDDDDDDSDGDNEEERAGDAKEVDEDLTQTTLTTLSGGVESRLKKKPSNPSLMRSSLSRSVKSLNSSFSRQNRSTNPRRSPTTNHHHHHPEDSLMTDRERLSAALSKRFVAVGLKESLQSSGVSVTNEDGDEETNLGGVRSRSGVGGGIGTTKMMDPKLDFTSLRSRHSLYLESIVQGTLLDSPPALILLRKILESCQSFVNTIQKWNGDVLPSLLSEGSTSLELLYPRGEGAQGKIHYGKVVMERRGVIQSISEQLNSNLQDFFDLLCRPTKQEEASFRQVSDAQEDLETGRGGGRASPPPPPSSRLTTVELPRRRTTEQLLLRLDFNSNFFSPSQVPKV</sequence>
<proteinExistence type="predicted"/>
<keyword evidence="2" id="KW-1185">Reference proteome</keyword>
<dbReference type="Proteomes" id="UP000245626">
    <property type="component" value="Unassembled WGS sequence"/>
</dbReference>
<name>A0ACD0P3U0_9BASI</name>
<reference evidence="1 2" key="1">
    <citation type="journal article" date="2018" name="Mol. Biol. Evol.">
        <title>Broad Genomic Sampling Reveals a Smut Pathogenic Ancestry of the Fungal Clade Ustilaginomycotina.</title>
        <authorList>
            <person name="Kijpornyongpan T."/>
            <person name="Mondo S.J."/>
            <person name="Barry K."/>
            <person name="Sandor L."/>
            <person name="Lee J."/>
            <person name="Lipzen A."/>
            <person name="Pangilinan J."/>
            <person name="LaButti K."/>
            <person name="Hainaut M."/>
            <person name="Henrissat B."/>
            <person name="Grigoriev I.V."/>
            <person name="Spatafora J.W."/>
            <person name="Aime M.C."/>
        </authorList>
    </citation>
    <scope>NUCLEOTIDE SEQUENCE [LARGE SCALE GENOMIC DNA]</scope>
    <source>
        <strain evidence="1 2">SA 807</strain>
    </source>
</reference>
<organism evidence="1 2">
    <name type="scientific">Violaceomyces palustris</name>
    <dbReference type="NCBI Taxonomy" id="1673888"/>
    <lineage>
        <taxon>Eukaryota</taxon>
        <taxon>Fungi</taxon>
        <taxon>Dikarya</taxon>
        <taxon>Basidiomycota</taxon>
        <taxon>Ustilaginomycotina</taxon>
        <taxon>Ustilaginomycetes</taxon>
        <taxon>Violaceomycetales</taxon>
        <taxon>Violaceomycetaceae</taxon>
        <taxon>Violaceomyces</taxon>
    </lineage>
</organism>